<dbReference type="GO" id="GO:0008270">
    <property type="term" value="F:zinc ion binding"/>
    <property type="evidence" value="ECO:0007669"/>
    <property type="project" value="UniProtKB-KW"/>
</dbReference>
<evidence type="ECO:0000259" key="7">
    <source>
        <dbReference type="PROSITE" id="PS50157"/>
    </source>
</evidence>
<dbReference type="InterPro" id="IPR050717">
    <property type="entry name" value="C2H2-ZF_Transcription_Reg"/>
</dbReference>
<feature type="domain" description="C2H2-type" evidence="7">
    <location>
        <begin position="177"/>
        <end position="204"/>
    </location>
</feature>
<protein>
    <recommendedName>
        <fullName evidence="7">C2H2-type domain-containing protein</fullName>
    </recommendedName>
</protein>
<feature type="domain" description="C2H2-type" evidence="7">
    <location>
        <begin position="206"/>
        <end position="234"/>
    </location>
</feature>
<dbReference type="GO" id="GO:0000977">
    <property type="term" value="F:RNA polymerase II transcription regulatory region sequence-specific DNA binding"/>
    <property type="evidence" value="ECO:0007669"/>
    <property type="project" value="TreeGrafter"/>
</dbReference>
<evidence type="ECO:0000313" key="9">
    <source>
        <dbReference type="Proteomes" id="UP001208570"/>
    </source>
</evidence>
<feature type="domain" description="C2H2-type" evidence="7">
    <location>
        <begin position="121"/>
        <end position="148"/>
    </location>
</feature>
<evidence type="ECO:0000256" key="6">
    <source>
        <dbReference type="SAM" id="MobiDB-lite"/>
    </source>
</evidence>
<evidence type="ECO:0000313" key="8">
    <source>
        <dbReference type="EMBL" id="KAK2162423.1"/>
    </source>
</evidence>
<feature type="region of interest" description="Disordered" evidence="6">
    <location>
        <begin position="861"/>
        <end position="881"/>
    </location>
</feature>
<dbReference type="SMART" id="SM00355">
    <property type="entry name" value="ZnF_C2H2"/>
    <property type="match status" value="6"/>
</dbReference>
<feature type="region of interest" description="Disordered" evidence="6">
    <location>
        <begin position="306"/>
        <end position="340"/>
    </location>
</feature>
<dbReference type="EMBL" id="JAODUP010000099">
    <property type="protein sequence ID" value="KAK2162423.1"/>
    <property type="molecule type" value="Genomic_DNA"/>
</dbReference>
<feature type="compositionally biased region" description="Basic and acidic residues" evidence="6">
    <location>
        <begin position="31"/>
        <end position="42"/>
    </location>
</feature>
<evidence type="ECO:0000256" key="3">
    <source>
        <dbReference type="ARBA" id="ARBA00022771"/>
    </source>
</evidence>
<feature type="compositionally biased region" description="Polar residues" evidence="6">
    <location>
        <begin position="861"/>
        <end position="880"/>
    </location>
</feature>
<reference evidence="8" key="1">
    <citation type="journal article" date="2023" name="Mol. Biol. Evol.">
        <title>Third-Generation Sequencing Reveals the Adaptive Role of the Epigenome in Three Deep-Sea Polychaetes.</title>
        <authorList>
            <person name="Perez M."/>
            <person name="Aroh O."/>
            <person name="Sun Y."/>
            <person name="Lan Y."/>
            <person name="Juniper S.K."/>
            <person name="Young C.R."/>
            <person name="Angers B."/>
            <person name="Qian P.Y."/>
        </authorList>
    </citation>
    <scope>NUCLEOTIDE SEQUENCE</scope>
    <source>
        <strain evidence="8">P08H-3</strain>
    </source>
</reference>
<dbReference type="PROSITE" id="PS50157">
    <property type="entry name" value="ZINC_FINGER_C2H2_2"/>
    <property type="match status" value="6"/>
</dbReference>
<dbReference type="FunFam" id="3.30.160.60:FF:000100">
    <property type="entry name" value="Zinc finger 45-like"/>
    <property type="match status" value="1"/>
</dbReference>
<dbReference type="PROSITE" id="PS00028">
    <property type="entry name" value="ZINC_FINGER_C2H2_1"/>
    <property type="match status" value="6"/>
</dbReference>
<feature type="compositionally biased region" description="Low complexity" evidence="6">
    <location>
        <begin position="961"/>
        <end position="983"/>
    </location>
</feature>
<evidence type="ECO:0000256" key="5">
    <source>
        <dbReference type="PROSITE-ProRule" id="PRU00042"/>
    </source>
</evidence>
<feature type="domain" description="C2H2-type" evidence="7">
    <location>
        <begin position="149"/>
        <end position="176"/>
    </location>
</feature>
<comment type="caution">
    <text evidence="8">The sequence shown here is derived from an EMBL/GenBank/DDBJ whole genome shotgun (WGS) entry which is preliminary data.</text>
</comment>
<keyword evidence="4" id="KW-0862">Zinc</keyword>
<keyword evidence="3 5" id="KW-0863">Zinc-finger</keyword>
<accession>A0AAD9JZN0</accession>
<proteinExistence type="predicted"/>
<organism evidence="8 9">
    <name type="scientific">Paralvinella palmiformis</name>
    <dbReference type="NCBI Taxonomy" id="53620"/>
    <lineage>
        <taxon>Eukaryota</taxon>
        <taxon>Metazoa</taxon>
        <taxon>Spiralia</taxon>
        <taxon>Lophotrochozoa</taxon>
        <taxon>Annelida</taxon>
        <taxon>Polychaeta</taxon>
        <taxon>Sedentaria</taxon>
        <taxon>Canalipalpata</taxon>
        <taxon>Terebellida</taxon>
        <taxon>Terebelliformia</taxon>
        <taxon>Alvinellidae</taxon>
        <taxon>Paralvinella</taxon>
    </lineage>
</organism>
<dbReference type="Gene3D" id="3.30.160.60">
    <property type="entry name" value="Classic Zinc Finger"/>
    <property type="match status" value="5"/>
</dbReference>
<keyword evidence="1" id="KW-0479">Metal-binding</keyword>
<dbReference type="GO" id="GO:0005634">
    <property type="term" value="C:nucleus"/>
    <property type="evidence" value="ECO:0007669"/>
    <property type="project" value="TreeGrafter"/>
</dbReference>
<feature type="compositionally biased region" description="Polar residues" evidence="6">
    <location>
        <begin position="331"/>
        <end position="340"/>
    </location>
</feature>
<feature type="compositionally biased region" description="Acidic residues" evidence="6">
    <location>
        <begin position="1"/>
        <end position="17"/>
    </location>
</feature>
<gene>
    <name evidence="8" type="ORF">LSH36_99g07024</name>
</gene>
<feature type="compositionally biased region" description="Basic and acidic residues" evidence="6">
    <location>
        <begin position="315"/>
        <end position="329"/>
    </location>
</feature>
<keyword evidence="2" id="KW-0677">Repeat</keyword>
<feature type="domain" description="C2H2-type" evidence="7">
    <location>
        <begin position="65"/>
        <end position="92"/>
    </location>
</feature>
<feature type="region of interest" description="Disordered" evidence="6">
    <location>
        <begin position="1"/>
        <end position="45"/>
    </location>
</feature>
<keyword evidence="9" id="KW-1185">Reference proteome</keyword>
<dbReference type="AlphaFoldDB" id="A0AAD9JZN0"/>
<dbReference type="Pfam" id="PF00096">
    <property type="entry name" value="zf-C2H2"/>
    <property type="match status" value="3"/>
</dbReference>
<feature type="domain" description="C2H2-type" evidence="7">
    <location>
        <begin position="93"/>
        <end position="120"/>
    </location>
</feature>
<name>A0AAD9JZN0_9ANNE</name>
<dbReference type="Pfam" id="PF13894">
    <property type="entry name" value="zf-C2H2_4"/>
    <property type="match status" value="1"/>
</dbReference>
<dbReference type="Proteomes" id="UP001208570">
    <property type="component" value="Unassembled WGS sequence"/>
</dbReference>
<dbReference type="InterPro" id="IPR036236">
    <property type="entry name" value="Znf_C2H2_sf"/>
</dbReference>
<dbReference type="GO" id="GO:0000981">
    <property type="term" value="F:DNA-binding transcription factor activity, RNA polymerase II-specific"/>
    <property type="evidence" value="ECO:0007669"/>
    <property type="project" value="TreeGrafter"/>
</dbReference>
<evidence type="ECO:0000256" key="4">
    <source>
        <dbReference type="ARBA" id="ARBA00022833"/>
    </source>
</evidence>
<dbReference type="PANTHER" id="PTHR14196">
    <property type="entry name" value="ODD-SKIPPED - RELATED"/>
    <property type="match status" value="1"/>
</dbReference>
<feature type="region of interest" description="Disordered" evidence="6">
    <location>
        <begin position="953"/>
        <end position="989"/>
    </location>
</feature>
<dbReference type="InterPro" id="IPR013087">
    <property type="entry name" value="Znf_C2H2_type"/>
</dbReference>
<dbReference type="PANTHER" id="PTHR14196:SF12">
    <property type="entry name" value="ZINC FINGER PROTEIN 208-LIKE"/>
    <property type="match status" value="1"/>
</dbReference>
<evidence type="ECO:0000256" key="1">
    <source>
        <dbReference type="ARBA" id="ARBA00022723"/>
    </source>
</evidence>
<sequence>MKDGVEEGEEDDGEEDEHNNMYHNDMIETVTEAKDGNLKDKTTEDEDPPVVVLYDTEKDLSSKTFVCIYCNKHFETRYQLKRHLLTHSGKRQHVCTICQAAFVLSSSLWHHMQTHSTRKNHICVECGQAFLRSTGLRLHRKTHTSSKDHICNICGQAFHQKGNLKAHINAHRGIKPYQCTECGQSYSQLSNMKRHMWTHHQQKKVFSCSLCKAAFEKHKELRIHQQLSHKPATPTVTTSSNHELHVLQLIPTKSSGRGSPTDWHELLPSITTMACSRSKCDKSQDCSHTDVDRSVSNALLVKSSCSRQNNSEIGQEIKTERPPESEARKSNIGQNEAQGNNDVTRLINNYNIRASGVPVAMDPSLLNQLVSERKVDSCHDRNKKLIQSDNKTHFDDGQKHFSESSTVNDPDCLTSVQDHYLNREMLYCEKSSLFKTERSTKSHYVSVSSTDVEEQANYSISGGDKTIRASRDNDRTLMSCCPSVTEPNILCVPSQTRAAIPLLQHTIPLYMSVTTRATSTENPLLLNLSGTAAFANCNRIGRNTACPLDTSCLPTITGPVPNHPVPLYTVLDTSTNTSAHHRSNKVSMTAMEAMHLKDVTTIKDAVPSVSLPWSKTGKGFSESDTTFSASGGGSTKCSSDVAVASSSPQPGIGGLVNATIKSGSDACQNDSSVPSSSSACDKMIDTGWSAFHIEHTSVSRIDSFPSSYTVADDNVKSTPNTNNNAMAGPTPSDNIISSISNSEVKPSNSLVMSSLSVTTPRASTSNMTRPSSSNMFSVLCSVNHQATEPGSNLPSEYYIDGDIVVPVSVTINGYTSTVFMLACTENQATNCATSGINKGSCIHSSHSSVSWRMTQSRNHPVMSLSSNPVMTSSELSSLPTSKCGRGLPHSVTLSDSPNVTMGTTEVTMVREQSSVAHDVVVNRKQLTQLSSKARHRSVIEEVSEAANIGTSHAVTSAPITSSRQNYTKSSTSSSSTQHRTSSNLCPSSHSADLPDVTSMLHALNTQVSKCVKLLSLSHDVVCGGDSGTKHTKVSSAGSEKSTLHQRSQFRCLPGGKDITMTMYTPESRTPTEFIIRGDRKPVGQAQKER</sequence>
<dbReference type="SUPFAM" id="SSF57667">
    <property type="entry name" value="beta-beta-alpha zinc fingers"/>
    <property type="match status" value="3"/>
</dbReference>
<evidence type="ECO:0000256" key="2">
    <source>
        <dbReference type="ARBA" id="ARBA00022737"/>
    </source>
</evidence>